<sequence length="162" mass="18776">MTKISFALVFSLLSASIFACEYEYYGVRDNGLSAETTSVFTDCSPKEPSLNAPRNNHLDYDSLGNAPQKDYEGYWSDWVLKTESNPFLSQHYSDSYFGIGVWSPTEFEDEEELTTQEWLMNHGLQFSVGFGEKKLGEPRLRFDYMWHEDEQDNVMMQVEVPF</sequence>
<organism evidence="2 3">
    <name type="scientific">Vibrio ponticus</name>
    <dbReference type="NCBI Taxonomy" id="265668"/>
    <lineage>
        <taxon>Bacteria</taxon>
        <taxon>Pseudomonadati</taxon>
        <taxon>Pseudomonadota</taxon>
        <taxon>Gammaproteobacteria</taxon>
        <taxon>Vibrionales</taxon>
        <taxon>Vibrionaceae</taxon>
        <taxon>Vibrio</taxon>
    </lineage>
</organism>
<feature type="signal peptide" evidence="1">
    <location>
        <begin position="1"/>
        <end position="19"/>
    </location>
</feature>
<dbReference type="Proteomes" id="UP000278792">
    <property type="component" value="Unassembled WGS sequence"/>
</dbReference>
<evidence type="ECO:0000313" key="3">
    <source>
        <dbReference type="Proteomes" id="UP000278792"/>
    </source>
</evidence>
<evidence type="ECO:0000313" key="2">
    <source>
        <dbReference type="EMBL" id="ROV60567.1"/>
    </source>
</evidence>
<name>A0A3N3E1F4_9VIBR</name>
<reference evidence="2 3" key="1">
    <citation type="submission" date="2018-11" db="EMBL/GenBank/DDBJ databases">
        <title>Vibrio ponticus strain CAIM 1751 pathogenic for the snapper Lutjanus guttatus.</title>
        <authorList>
            <person name="Soto-Rodriguez S."/>
            <person name="Lozano-Olvera R."/>
            <person name="Gomez-Gil B."/>
        </authorList>
    </citation>
    <scope>NUCLEOTIDE SEQUENCE [LARGE SCALE GENOMIC DNA]</scope>
    <source>
        <strain evidence="2 3">CAIM 1751</strain>
    </source>
</reference>
<comment type="caution">
    <text evidence="2">The sequence shown here is derived from an EMBL/GenBank/DDBJ whole genome shotgun (WGS) entry which is preliminary data.</text>
</comment>
<evidence type="ECO:0000256" key="1">
    <source>
        <dbReference type="SAM" id="SignalP"/>
    </source>
</evidence>
<keyword evidence="1" id="KW-0732">Signal</keyword>
<evidence type="ECO:0008006" key="4">
    <source>
        <dbReference type="Google" id="ProtNLM"/>
    </source>
</evidence>
<accession>A0A3N3E1F4</accession>
<gene>
    <name evidence="2" type="ORF">EGH82_08640</name>
</gene>
<dbReference type="EMBL" id="RKIK01000019">
    <property type="protein sequence ID" value="ROV60567.1"/>
    <property type="molecule type" value="Genomic_DNA"/>
</dbReference>
<feature type="chain" id="PRO_5018338597" description="Lipoprotein" evidence="1">
    <location>
        <begin position="20"/>
        <end position="162"/>
    </location>
</feature>
<dbReference type="AlphaFoldDB" id="A0A3N3E1F4"/>
<dbReference type="RefSeq" id="WP_123781676.1">
    <property type="nucleotide sequence ID" value="NZ_RKIK01000019.1"/>
</dbReference>
<proteinExistence type="predicted"/>
<protein>
    <recommendedName>
        <fullName evidence="4">Lipoprotein</fullName>
    </recommendedName>
</protein>
<dbReference type="PROSITE" id="PS51257">
    <property type="entry name" value="PROKAR_LIPOPROTEIN"/>
    <property type="match status" value="1"/>
</dbReference>